<comment type="caution">
    <text evidence="1">The sequence shown here is derived from an EMBL/GenBank/DDBJ whole genome shotgun (WGS) entry which is preliminary data.</text>
</comment>
<dbReference type="PANTHER" id="PTHR33960">
    <property type="entry name" value="SIMILAR TO KIAA0825 PROTEIN"/>
    <property type="match status" value="1"/>
</dbReference>
<dbReference type="OrthoDB" id="10007406at2759"/>
<dbReference type="PANTHER" id="PTHR33960:SF1">
    <property type="entry name" value="SIMILAR TO KIAA0825 PROTEIN"/>
    <property type="match status" value="1"/>
</dbReference>
<reference evidence="1" key="1">
    <citation type="submission" date="2019-08" db="EMBL/GenBank/DDBJ databases">
        <title>The genome of the North American firefly Photinus pyralis.</title>
        <authorList>
            <consortium name="Photinus pyralis genome working group"/>
            <person name="Fallon T.R."/>
            <person name="Sander Lower S.E."/>
            <person name="Weng J.-K."/>
        </authorList>
    </citation>
    <scope>NUCLEOTIDE SEQUENCE</scope>
    <source>
        <strain evidence="1">TRF0915ILg1</strain>
        <tissue evidence="1">Whole body</tissue>
    </source>
</reference>
<keyword evidence="2" id="KW-1185">Reference proteome</keyword>
<sequence length="169" mass="18816">MAQNVLAGMLNESLTILAVRYTQASPSENRSKLLVVDISNLLLCIAQILPSICNSADEIIGLNLNSQSKILRDIHAKCQELLICLLLRGIPLDMLYKVFRKGMDSIEILRSRSAGPSPWIVFGLPHIFPHYPKCVSKLSDLRNEAAIALEIFVMLAQPQPNWALLLKVK</sequence>
<protein>
    <submittedName>
        <fullName evidence="1">Uncharacterized protein</fullName>
    </submittedName>
</protein>
<dbReference type="AlphaFoldDB" id="A0A8K0CQ73"/>
<evidence type="ECO:0000313" key="2">
    <source>
        <dbReference type="Proteomes" id="UP000801492"/>
    </source>
</evidence>
<dbReference type="Pfam" id="PF14906">
    <property type="entry name" value="DUF4495"/>
    <property type="match status" value="1"/>
</dbReference>
<dbReference type="Proteomes" id="UP000801492">
    <property type="component" value="Unassembled WGS sequence"/>
</dbReference>
<dbReference type="InterPro" id="IPR027993">
    <property type="entry name" value="DUF4495"/>
</dbReference>
<gene>
    <name evidence="1" type="ORF">ILUMI_18418</name>
</gene>
<organism evidence="1 2">
    <name type="scientific">Ignelater luminosus</name>
    <name type="common">Cucubano</name>
    <name type="synonym">Pyrophorus luminosus</name>
    <dbReference type="NCBI Taxonomy" id="2038154"/>
    <lineage>
        <taxon>Eukaryota</taxon>
        <taxon>Metazoa</taxon>
        <taxon>Ecdysozoa</taxon>
        <taxon>Arthropoda</taxon>
        <taxon>Hexapoda</taxon>
        <taxon>Insecta</taxon>
        <taxon>Pterygota</taxon>
        <taxon>Neoptera</taxon>
        <taxon>Endopterygota</taxon>
        <taxon>Coleoptera</taxon>
        <taxon>Polyphaga</taxon>
        <taxon>Elateriformia</taxon>
        <taxon>Elateroidea</taxon>
        <taxon>Elateridae</taxon>
        <taxon>Agrypninae</taxon>
        <taxon>Pyrophorini</taxon>
        <taxon>Ignelater</taxon>
    </lineage>
</organism>
<name>A0A8K0CQ73_IGNLU</name>
<evidence type="ECO:0000313" key="1">
    <source>
        <dbReference type="EMBL" id="KAF2887755.1"/>
    </source>
</evidence>
<proteinExistence type="predicted"/>
<accession>A0A8K0CQ73</accession>
<dbReference type="EMBL" id="VTPC01081909">
    <property type="protein sequence ID" value="KAF2887755.1"/>
    <property type="molecule type" value="Genomic_DNA"/>
</dbReference>